<gene>
    <name evidence="4" type="ORF">IEO21_07518</name>
</gene>
<evidence type="ECO:0000256" key="2">
    <source>
        <dbReference type="ARBA" id="ARBA00023002"/>
    </source>
</evidence>
<reference evidence="4" key="1">
    <citation type="submission" date="2020-11" db="EMBL/GenBank/DDBJ databases">
        <authorList>
            <person name="Koelle M."/>
            <person name="Horta M.A.C."/>
            <person name="Nowrousian M."/>
            <person name="Ohm R.A."/>
            <person name="Benz P."/>
            <person name="Pilgard A."/>
        </authorList>
    </citation>
    <scope>NUCLEOTIDE SEQUENCE</scope>
    <source>
        <strain evidence="4">FPRL280</strain>
    </source>
</reference>
<proteinExistence type="inferred from homology"/>
<comment type="caution">
    <text evidence="4">The sequence shown here is derived from an EMBL/GenBank/DDBJ whole genome shotgun (WGS) entry which is preliminary data.</text>
</comment>
<evidence type="ECO:0000256" key="3">
    <source>
        <dbReference type="ARBA" id="ARBA00035112"/>
    </source>
</evidence>
<dbReference type="Proteomes" id="UP000639403">
    <property type="component" value="Unassembled WGS sequence"/>
</dbReference>
<comment type="pathway">
    <text evidence="1">Mycotoxin biosynthesis.</text>
</comment>
<name>A0A8H7NYF0_9APHY</name>
<dbReference type="AlphaFoldDB" id="A0A8H7NYF0"/>
<organism evidence="4 5">
    <name type="scientific">Rhodonia placenta</name>
    <dbReference type="NCBI Taxonomy" id="104341"/>
    <lineage>
        <taxon>Eukaryota</taxon>
        <taxon>Fungi</taxon>
        <taxon>Dikarya</taxon>
        <taxon>Basidiomycota</taxon>
        <taxon>Agaricomycotina</taxon>
        <taxon>Agaricomycetes</taxon>
        <taxon>Polyporales</taxon>
        <taxon>Adustoporiaceae</taxon>
        <taxon>Rhodonia</taxon>
    </lineage>
</organism>
<comment type="similarity">
    <text evidence="3">Belongs to the ustYa family.</text>
</comment>
<dbReference type="EMBL" id="JADOXO010000215">
    <property type="protein sequence ID" value="KAF9809181.1"/>
    <property type="molecule type" value="Genomic_DNA"/>
</dbReference>
<accession>A0A8H7NYF0</accession>
<protein>
    <submittedName>
        <fullName evidence="4">Uncharacterized protein</fullName>
    </submittedName>
</protein>
<evidence type="ECO:0000313" key="5">
    <source>
        <dbReference type="Proteomes" id="UP000639403"/>
    </source>
</evidence>
<keyword evidence="2" id="KW-0560">Oxidoreductase</keyword>
<dbReference type="Pfam" id="PF11807">
    <property type="entry name" value="UstYa"/>
    <property type="match status" value="1"/>
</dbReference>
<dbReference type="PANTHER" id="PTHR33365:SF11">
    <property type="entry name" value="TAT PATHWAY SIGNAL SEQUENCE"/>
    <property type="match status" value="1"/>
</dbReference>
<dbReference type="PANTHER" id="PTHR33365">
    <property type="entry name" value="YALI0B05434P"/>
    <property type="match status" value="1"/>
</dbReference>
<evidence type="ECO:0000313" key="4">
    <source>
        <dbReference type="EMBL" id="KAF9809181.1"/>
    </source>
</evidence>
<dbReference type="InterPro" id="IPR021765">
    <property type="entry name" value="UstYa-like"/>
</dbReference>
<reference evidence="4" key="2">
    <citation type="journal article" name="Front. Microbiol.">
        <title>Degradative Capacity of Two Strains of Rhodonia placenta: From Phenotype to Genotype.</title>
        <authorList>
            <person name="Kolle M."/>
            <person name="Horta M.A.C."/>
            <person name="Nowrousian M."/>
            <person name="Ohm R.A."/>
            <person name="Benz J.P."/>
            <person name="Pilgard A."/>
        </authorList>
    </citation>
    <scope>NUCLEOTIDE SEQUENCE</scope>
    <source>
        <strain evidence="4">FPRL280</strain>
    </source>
</reference>
<evidence type="ECO:0000256" key="1">
    <source>
        <dbReference type="ARBA" id="ARBA00004685"/>
    </source>
</evidence>
<sequence length="162" mass="18570">MLSIHGWCSLSPFRRIGVLEVERPPVVLEFDNGAWYGLDAVDEWASLVPGDGLVYLGSQHEPFMVSMFHELRCLDIIRGQLIVPRMARKLGIAHHCMNYLRQMVLCRGDTFIDPYQYPSSINPIQPNSPRRCVDWEAVYHATELNQQEHAEWLEGGNGTRYA</sequence>
<dbReference type="GO" id="GO:0043386">
    <property type="term" value="P:mycotoxin biosynthetic process"/>
    <property type="evidence" value="ECO:0007669"/>
    <property type="project" value="InterPro"/>
</dbReference>
<dbReference type="GO" id="GO:0016491">
    <property type="term" value="F:oxidoreductase activity"/>
    <property type="evidence" value="ECO:0007669"/>
    <property type="project" value="UniProtKB-KW"/>
</dbReference>